<proteinExistence type="predicted"/>
<organism evidence="1 2">
    <name type="scientific">Laedolimicola intestinihominis</name>
    <dbReference type="NCBI Taxonomy" id="3133166"/>
    <lineage>
        <taxon>Bacteria</taxon>
        <taxon>Bacillati</taxon>
        <taxon>Bacillota</taxon>
        <taxon>Clostridia</taxon>
        <taxon>Lachnospirales</taxon>
        <taxon>Lachnospiraceae</taxon>
        <taxon>Laedolimicola</taxon>
    </lineage>
</organism>
<protein>
    <submittedName>
        <fullName evidence="1">HAD family hydrolase</fullName>
        <ecNumber evidence="1">3.1.3.-</ecNumber>
    </submittedName>
</protein>
<dbReference type="Pfam" id="PF08282">
    <property type="entry name" value="Hydrolase_3"/>
    <property type="match status" value="1"/>
</dbReference>
<gene>
    <name evidence="1" type="ORF">WMO29_14805</name>
</gene>
<dbReference type="InterPro" id="IPR000150">
    <property type="entry name" value="Cof"/>
</dbReference>
<dbReference type="GO" id="GO:0016787">
    <property type="term" value="F:hydrolase activity"/>
    <property type="evidence" value="ECO:0007669"/>
    <property type="project" value="UniProtKB-KW"/>
</dbReference>
<dbReference type="PANTHER" id="PTHR10000:SF8">
    <property type="entry name" value="HAD SUPERFAMILY HYDROLASE-LIKE, TYPE 3"/>
    <property type="match status" value="1"/>
</dbReference>
<dbReference type="SUPFAM" id="SSF56784">
    <property type="entry name" value="HAD-like"/>
    <property type="match status" value="1"/>
</dbReference>
<dbReference type="InterPro" id="IPR023214">
    <property type="entry name" value="HAD_sf"/>
</dbReference>
<dbReference type="InterPro" id="IPR036412">
    <property type="entry name" value="HAD-like_sf"/>
</dbReference>
<dbReference type="Proteomes" id="UP001438008">
    <property type="component" value="Unassembled WGS sequence"/>
</dbReference>
<dbReference type="EC" id="3.1.3.-" evidence="1"/>
<evidence type="ECO:0000313" key="1">
    <source>
        <dbReference type="EMBL" id="MEQ2473747.1"/>
    </source>
</evidence>
<dbReference type="SFLD" id="SFLDS00003">
    <property type="entry name" value="Haloacid_Dehalogenase"/>
    <property type="match status" value="1"/>
</dbReference>
<reference evidence="1 2" key="1">
    <citation type="submission" date="2024-03" db="EMBL/GenBank/DDBJ databases">
        <title>Human intestinal bacterial collection.</title>
        <authorList>
            <person name="Pauvert C."/>
            <person name="Hitch T.C.A."/>
            <person name="Clavel T."/>
        </authorList>
    </citation>
    <scope>NUCLEOTIDE SEQUENCE [LARGE SCALE GENOMIC DNA]</scope>
    <source>
        <strain evidence="1 2">CLA-AA-H132</strain>
    </source>
</reference>
<dbReference type="PROSITE" id="PS01229">
    <property type="entry name" value="COF_2"/>
    <property type="match status" value="1"/>
</dbReference>
<dbReference type="Gene3D" id="3.40.50.1000">
    <property type="entry name" value="HAD superfamily/HAD-like"/>
    <property type="match status" value="1"/>
</dbReference>
<dbReference type="EMBL" id="JBBMFE010000017">
    <property type="protein sequence ID" value="MEQ2473747.1"/>
    <property type="molecule type" value="Genomic_DNA"/>
</dbReference>
<dbReference type="NCBIfam" id="TIGR00099">
    <property type="entry name" value="Cof-subfamily"/>
    <property type="match status" value="1"/>
</dbReference>
<dbReference type="Gene3D" id="3.30.1240.10">
    <property type="match status" value="1"/>
</dbReference>
<dbReference type="SFLD" id="SFLDG01140">
    <property type="entry name" value="C2.B:_Phosphomannomutase_and_P"/>
    <property type="match status" value="1"/>
</dbReference>
<keyword evidence="1" id="KW-0378">Hydrolase</keyword>
<keyword evidence="2" id="KW-1185">Reference proteome</keyword>
<comment type="caution">
    <text evidence="1">The sequence shown here is derived from an EMBL/GenBank/DDBJ whole genome shotgun (WGS) entry which is preliminary data.</text>
</comment>
<name>A0ABV1FL11_9FIRM</name>
<dbReference type="NCBIfam" id="TIGR01484">
    <property type="entry name" value="HAD-SF-IIB"/>
    <property type="match status" value="1"/>
</dbReference>
<dbReference type="PANTHER" id="PTHR10000">
    <property type="entry name" value="PHOSPHOSERINE PHOSPHATASE"/>
    <property type="match status" value="1"/>
</dbReference>
<evidence type="ECO:0000313" key="2">
    <source>
        <dbReference type="Proteomes" id="UP001438008"/>
    </source>
</evidence>
<dbReference type="CDD" id="cd07516">
    <property type="entry name" value="HAD_Pase"/>
    <property type="match status" value="1"/>
</dbReference>
<dbReference type="RefSeq" id="WP_349165318.1">
    <property type="nucleotide sequence ID" value="NZ_JBBMFE010000017.1"/>
</dbReference>
<accession>A0ABV1FL11</accession>
<sequence>MSIRLIAFDLDGTLLRNDKTVSERTMKALQRAADQGIYLVPSTGRIFDAMPEVVRNMPFVRYAITVNGAAVYDAAEKRMLYEADLTREEAEAVFAYTKEFDAICGCYQKGVGWMEETEFEQLPAYAANAKILEMLKSVYHPMKNLQKEIFSQGSTIQKLIYFFQEIPERDRKLQETKERFPNLEISTSLPNNIEVNSAGANKGLGLKCLCDHLGLRLEECMAFGDGTNDLAILKTAGRGVAMANAAMEVLEAVPYRTLSNEEDGVAVEIERCLEEN</sequence>
<dbReference type="InterPro" id="IPR006379">
    <property type="entry name" value="HAD-SF_hydro_IIB"/>
</dbReference>